<accession>A0A0E9U237</accession>
<protein>
    <submittedName>
        <fullName evidence="1">Uncharacterized protein</fullName>
    </submittedName>
</protein>
<proteinExistence type="predicted"/>
<organism evidence="1">
    <name type="scientific">Anguilla anguilla</name>
    <name type="common">European freshwater eel</name>
    <name type="synonym">Muraena anguilla</name>
    <dbReference type="NCBI Taxonomy" id="7936"/>
    <lineage>
        <taxon>Eukaryota</taxon>
        <taxon>Metazoa</taxon>
        <taxon>Chordata</taxon>
        <taxon>Craniata</taxon>
        <taxon>Vertebrata</taxon>
        <taxon>Euteleostomi</taxon>
        <taxon>Actinopterygii</taxon>
        <taxon>Neopterygii</taxon>
        <taxon>Teleostei</taxon>
        <taxon>Anguilliformes</taxon>
        <taxon>Anguillidae</taxon>
        <taxon>Anguilla</taxon>
    </lineage>
</organism>
<evidence type="ECO:0000313" key="1">
    <source>
        <dbReference type="EMBL" id="JAH59048.1"/>
    </source>
</evidence>
<reference evidence="1" key="2">
    <citation type="journal article" date="2015" name="Fish Shellfish Immunol.">
        <title>Early steps in the European eel (Anguilla anguilla)-Vibrio vulnificus interaction in the gills: Role of the RtxA13 toxin.</title>
        <authorList>
            <person name="Callol A."/>
            <person name="Pajuelo D."/>
            <person name="Ebbesson L."/>
            <person name="Teles M."/>
            <person name="MacKenzie S."/>
            <person name="Amaro C."/>
        </authorList>
    </citation>
    <scope>NUCLEOTIDE SEQUENCE</scope>
</reference>
<dbReference type="AlphaFoldDB" id="A0A0E9U237"/>
<reference evidence="1" key="1">
    <citation type="submission" date="2014-11" db="EMBL/GenBank/DDBJ databases">
        <authorList>
            <person name="Amaro Gonzalez C."/>
        </authorList>
    </citation>
    <scope>NUCLEOTIDE SEQUENCE</scope>
</reference>
<name>A0A0E9U237_ANGAN</name>
<sequence>MFHIYSCCHKCTLVNSCLRYAIALNATVNSVQCSITLDTAGTAT</sequence>
<dbReference type="EMBL" id="GBXM01049529">
    <property type="protein sequence ID" value="JAH59048.1"/>
    <property type="molecule type" value="Transcribed_RNA"/>
</dbReference>